<accession>E2BWW4</accession>
<protein>
    <submittedName>
        <fullName evidence="2">Uncharacterized protein</fullName>
    </submittedName>
</protein>
<organism evidence="3">
    <name type="scientific">Harpegnathos saltator</name>
    <name type="common">Jerdon's jumping ant</name>
    <dbReference type="NCBI Taxonomy" id="610380"/>
    <lineage>
        <taxon>Eukaryota</taxon>
        <taxon>Metazoa</taxon>
        <taxon>Ecdysozoa</taxon>
        <taxon>Arthropoda</taxon>
        <taxon>Hexapoda</taxon>
        <taxon>Insecta</taxon>
        <taxon>Pterygota</taxon>
        <taxon>Neoptera</taxon>
        <taxon>Endopterygota</taxon>
        <taxon>Hymenoptera</taxon>
        <taxon>Apocrita</taxon>
        <taxon>Aculeata</taxon>
        <taxon>Formicoidea</taxon>
        <taxon>Formicidae</taxon>
        <taxon>Ponerinae</taxon>
        <taxon>Ponerini</taxon>
        <taxon>Harpegnathos</taxon>
    </lineage>
</organism>
<feature type="compositionally biased region" description="Basic residues" evidence="1">
    <location>
        <begin position="276"/>
        <end position="293"/>
    </location>
</feature>
<name>E2BWW4_HARSA</name>
<dbReference type="PANTHER" id="PTHR13627">
    <property type="entry name" value="FUKUTIN RELATED PROTEIN"/>
    <property type="match status" value="1"/>
</dbReference>
<gene>
    <name evidence="2" type="ORF">EAI_11034</name>
</gene>
<dbReference type="Proteomes" id="UP000008237">
    <property type="component" value="Unassembled WGS sequence"/>
</dbReference>
<dbReference type="InterPro" id="IPR052613">
    <property type="entry name" value="LicD_transferase"/>
</dbReference>
<evidence type="ECO:0000313" key="2">
    <source>
        <dbReference type="EMBL" id="EFN79828.1"/>
    </source>
</evidence>
<dbReference type="AlphaFoldDB" id="E2BWW4"/>
<dbReference type="InParanoid" id="E2BWW4"/>
<reference evidence="2 3" key="1">
    <citation type="journal article" date="2010" name="Science">
        <title>Genomic comparison of the ants Camponotus floridanus and Harpegnathos saltator.</title>
        <authorList>
            <person name="Bonasio R."/>
            <person name="Zhang G."/>
            <person name="Ye C."/>
            <person name="Mutti N.S."/>
            <person name="Fang X."/>
            <person name="Qin N."/>
            <person name="Donahue G."/>
            <person name="Yang P."/>
            <person name="Li Q."/>
            <person name="Li C."/>
            <person name="Zhang P."/>
            <person name="Huang Z."/>
            <person name="Berger S.L."/>
            <person name="Reinberg D."/>
            <person name="Wang J."/>
            <person name="Liebig J."/>
        </authorList>
    </citation>
    <scope>NUCLEOTIDE SEQUENCE [LARGE SCALE GENOMIC DNA]</scope>
    <source>
        <strain evidence="2 3">R22 G/1</strain>
    </source>
</reference>
<dbReference type="OrthoDB" id="7554799at2759"/>
<dbReference type="STRING" id="610380.E2BWW4"/>
<dbReference type="EMBL" id="GL451188">
    <property type="protein sequence ID" value="EFN79828.1"/>
    <property type="molecule type" value="Genomic_DNA"/>
</dbReference>
<sequence>MSFCPRRRFRITPMRVLAAFFLMVVLFWYSLSRQEIPRQPCSVPEEFTEKLHDLAYRAHLVLTKLGIVHFLCLGGLWGQVRIGRALPWARKVELCLVDTLRDDVLITKAFREVGLSATYLHAAGIYRIQEHEVGEDAPKVEVVVFEEDAVTQMVRRVGWTRRVLPPDCEFSPSLQCFPPQLVIPPLPAKQFGGRLMPVPREGIELQKYHYPNDWWLEIKPTDCAESQDANVSVVLALVVLLLEMVDFGETYRAVRPYKYYNPHPWRPLRWYPSGKTSKRHHGSYKGRPTRKYRPYAPDPHRYAPHYSEDSVDVPGDDKPYVIVIQLPRRKDKRKKRPYQRAHTIEPSEYEREIDYINDDDDDVIDSDNNGHDDGEVKVYRLDNNKVQIKVNDRLSVLTS</sequence>
<evidence type="ECO:0000313" key="3">
    <source>
        <dbReference type="Proteomes" id="UP000008237"/>
    </source>
</evidence>
<keyword evidence="3" id="KW-1185">Reference proteome</keyword>
<dbReference type="PANTHER" id="PTHR13627:SF32">
    <property type="entry name" value="AGAP006029-PA"/>
    <property type="match status" value="1"/>
</dbReference>
<evidence type="ECO:0000256" key="1">
    <source>
        <dbReference type="SAM" id="MobiDB-lite"/>
    </source>
</evidence>
<feature type="region of interest" description="Disordered" evidence="1">
    <location>
        <begin position="275"/>
        <end position="294"/>
    </location>
</feature>
<proteinExistence type="predicted"/>